<dbReference type="EMBL" id="SPHZ02000001">
    <property type="protein sequence ID" value="KAF0935172.1"/>
    <property type="molecule type" value="Genomic_DNA"/>
</dbReference>
<accession>A0A6G1FEE0</accession>
<evidence type="ECO:0000313" key="3">
    <source>
        <dbReference type="Proteomes" id="UP000479710"/>
    </source>
</evidence>
<dbReference type="Proteomes" id="UP000479710">
    <property type="component" value="Unassembled WGS sequence"/>
</dbReference>
<sequence length="102" mass="10650">MVIRQYTTTSKGLLGTAASLPISPRSIPIDSCASSSDRRGGGGGSRRRRPEGEQAAAAEGEQAAAAEGEQAERRRRAAHRLGPRCILLCIPSLHGARAAEGE</sequence>
<reference evidence="2 3" key="1">
    <citation type="submission" date="2019-11" db="EMBL/GenBank/DDBJ databases">
        <title>Whole genome sequence of Oryza granulata.</title>
        <authorList>
            <person name="Li W."/>
        </authorList>
    </citation>
    <scope>NUCLEOTIDE SEQUENCE [LARGE SCALE GENOMIC DNA]</scope>
    <source>
        <strain evidence="3">cv. Menghai</strain>
        <tissue evidence="2">Leaf</tissue>
    </source>
</reference>
<organism evidence="2 3">
    <name type="scientific">Oryza meyeriana var. granulata</name>
    <dbReference type="NCBI Taxonomy" id="110450"/>
    <lineage>
        <taxon>Eukaryota</taxon>
        <taxon>Viridiplantae</taxon>
        <taxon>Streptophyta</taxon>
        <taxon>Embryophyta</taxon>
        <taxon>Tracheophyta</taxon>
        <taxon>Spermatophyta</taxon>
        <taxon>Magnoliopsida</taxon>
        <taxon>Liliopsida</taxon>
        <taxon>Poales</taxon>
        <taxon>Poaceae</taxon>
        <taxon>BOP clade</taxon>
        <taxon>Oryzoideae</taxon>
        <taxon>Oryzeae</taxon>
        <taxon>Oryzinae</taxon>
        <taxon>Oryza</taxon>
        <taxon>Oryza meyeriana</taxon>
    </lineage>
</organism>
<feature type="compositionally biased region" description="Low complexity" evidence="1">
    <location>
        <begin position="53"/>
        <end position="68"/>
    </location>
</feature>
<protein>
    <submittedName>
        <fullName evidence="2">Uncharacterized protein</fullName>
    </submittedName>
</protein>
<evidence type="ECO:0000313" key="2">
    <source>
        <dbReference type="EMBL" id="KAF0935172.1"/>
    </source>
</evidence>
<evidence type="ECO:0000256" key="1">
    <source>
        <dbReference type="SAM" id="MobiDB-lite"/>
    </source>
</evidence>
<name>A0A6G1FEE0_9ORYZ</name>
<keyword evidence="3" id="KW-1185">Reference proteome</keyword>
<comment type="caution">
    <text evidence="2">The sequence shown here is derived from an EMBL/GenBank/DDBJ whole genome shotgun (WGS) entry which is preliminary data.</text>
</comment>
<gene>
    <name evidence="2" type="ORF">E2562_031031</name>
</gene>
<dbReference type="AlphaFoldDB" id="A0A6G1FEE0"/>
<feature type="region of interest" description="Disordered" evidence="1">
    <location>
        <begin position="18"/>
        <end position="77"/>
    </location>
</feature>
<proteinExistence type="predicted"/>